<proteinExistence type="predicted"/>
<evidence type="ECO:0008006" key="4">
    <source>
        <dbReference type="Google" id="ProtNLM"/>
    </source>
</evidence>
<keyword evidence="1" id="KW-0472">Membrane</keyword>
<protein>
    <recommendedName>
        <fullName evidence="4">Prepilin-type N-terminal cleavage/methylation domain-containing protein</fullName>
    </recommendedName>
</protein>
<sequence length="194" mass="20307">MKLCYLCKISSIGKTDHRLRARRQSSLWPAKHRNGGFTLVELLVVIAVIGVLSSVVFASLGSARERARVAALLEHAGQLHRTIGANCIAGWDFEGVAGESARDGCSGYYPATFSGATVAEGVTTSGSALSFDGVDDYADAGVIDIDADGPGEAGFTIAGWFKADAWTNGQYRAGALSRSRLITTTTAFTGCSPP</sequence>
<reference evidence="2 3" key="1">
    <citation type="submission" date="2017-09" db="EMBL/GenBank/DDBJ databases">
        <title>Depth-based differentiation of microbial function through sediment-hosted aquifers and enrichment of novel symbionts in the deep terrestrial subsurface.</title>
        <authorList>
            <person name="Probst A.J."/>
            <person name="Ladd B."/>
            <person name="Jarett J.K."/>
            <person name="Geller-Mcgrath D.E."/>
            <person name="Sieber C.M."/>
            <person name="Emerson J.B."/>
            <person name="Anantharaman K."/>
            <person name="Thomas B.C."/>
            <person name="Malmstrom R."/>
            <person name="Stieglmeier M."/>
            <person name="Klingl A."/>
            <person name="Woyke T."/>
            <person name="Ryan C.M."/>
            <person name="Banfield J.F."/>
        </authorList>
    </citation>
    <scope>NUCLEOTIDE SEQUENCE [LARGE SCALE GENOMIC DNA]</scope>
    <source>
        <strain evidence="2">CG10_big_fil_rev_8_21_14_0_10_51_16</strain>
    </source>
</reference>
<dbReference type="InterPro" id="IPR045584">
    <property type="entry name" value="Pilin-like"/>
</dbReference>
<keyword evidence="1" id="KW-0812">Transmembrane</keyword>
<gene>
    <name evidence="2" type="ORF">COV10_03555</name>
</gene>
<evidence type="ECO:0000256" key="1">
    <source>
        <dbReference type="SAM" id="Phobius"/>
    </source>
</evidence>
<name>A0A2H0RE54_9BACT</name>
<dbReference type="PROSITE" id="PS00409">
    <property type="entry name" value="PROKAR_NTER_METHYL"/>
    <property type="match status" value="1"/>
</dbReference>
<dbReference type="InterPro" id="IPR012902">
    <property type="entry name" value="N_methyl_site"/>
</dbReference>
<keyword evidence="1" id="KW-1133">Transmembrane helix</keyword>
<dbReference type="AlphaFoldDB" id="A0A2H0RE54"/>
<dbReference type="Gene3D" id="3.30.700.10">
    <property type="entry name" value="Glycoprotein, Type 4 Pilin"/>
    <property type="match status" value="1"/>
</dbReference>
<evidence type="ECO:0000313" key="3">
    <source>
        <dbReference type="Proteomes" id="UP000228767"/>
    </source>
</evidence>
<dbReference type="SUPFAM" id="SSF54523">
    <property type="entry name" value="Pili subunits"/>
    <property type="match status" value="1"/>
</dbReference>
<accession>A0A2H0RE54</accession>
<evidence type="ECO:0000313" key="2">
    <source>
        <dbReference type="EMBL" id="PIR44666.1"/>
    </source>
</evidence>
<dbReference type="NCBIfam" id="TIGR02532">
    <property type="entry name" value="IV_pilin_GFxxxE"/>
    <property type="match status" value="1"/>
</dbReference>
<dbReference type="Proteomes" id="UP000228767">
    <property type="component" value="Unassembled WGS sequence"/>
</dbReference>
<feature type="transmembrane region" description="Helical" evidence="1">
    <location>
        <begin position="36"/>
        <end position="58"/>
    </location>
</feature>
<dbReference type="EMBL" id="PCYI01000024">
    <property type="protein sequence ID" value="PIR44666.1"/>
    <property type="molecule type" value="Genomic_DNA"/>
</dbReference>
<comment type="caution">
    <text evidence="2">The sequence shown here is derived from an EMBL/GenBank/DDBJ whole genome shotgun (WGS) entry which is preliminary data.</text>
</comment>
<organism evidence="2 3">
    <name type="scientific">Candidatus Vogelbacteria bacterium CG10_big_fil_rev_8_21_14_0_10_51_16</name>
    <dbReference type="NCBI Taxonomy" id="1975045"/>
    <lineage>
        <taxon>Bacteria</taxon>
        <taxon>Candidatus Vogeliibacteriota</taxon>
    </lineage>
</organism>
<dbReference type="Pfam" id="PF07963">
    <property type="entry name" value="N_methyl"/>
    <property type="match status" value="1"/>
</dbReference>